<accession>A0AAD7UXL2</accession>
<organism evidence="3 4">
    <name type="scientific">Lichtheimia ornata</name>
    <dbReference type="NCBI Taxonomy" id="688661"/>
    <lineage>
        <taxon>Eukaryota</taxon>
        <taxon>Fungi</taxon>
        <taxon>Fungi incertae sedis</taxon>
        <taxon>Mucoromycota</taxon>
        <taxon>Mucoromycotina</taxon>
        <taxon>Mucoromycetes</taxon>
        <taxon>Mucorales</taxon>
        <taxon>Lichtheimiaceae</taxon>
        <taxon>Lichtheimia</taxon>
    </lineage>
</organism>
<feature type="chain" id="PRO_5041913088" description="Secreted protein" evidence="2">
    <location>
        <begin position="21"/>
        <end position="156"/>
    </location>
</feature>
<name>A0AAD7UXL2_9FUNG</name>
<proteinExistence type="predicted"/>
<protein>
    <recommendedName>
        <fullName evidence="5">Secreted protein</fullName>
    </recommendedName>
</protein>
<feature type="region of interest" description="Disordered" evidence="1">
    <location>
        <begin position="80"/>
        <end position="111"/>
    </location>
</feature>
<evidence type="ECO:0000256" key="2">
    <source>
        <dbReference type="SAM" id="SignalP"/>
    </source>
</evidence>
<dbReference type="AlphaFoldDB" id="A0AAD7UXL2"/>
<feature type="signal peptide" evidence="2">
    <location>
        <begin position="1"/>
        <end position="20"/>
    </location>
</feature>
<gene>
    <name evidence="3" type="ORF">O0I10_010332</name>
</gene>
<evidence type="ECO:0000256" key="1">
    <source>
        <dbReference type="SAM" id="MobiDB-lite"/>
    </source>
</evidence>
<dbReference type="Proteomes" id="UP001234581">
    <property type="component" value="Unassembled WGS sequence"/>
</dbReference>
<comment type="caution">
    <text evidence="3">The sequence shown here is derived from an EMBL/GenBank/DDBJ whole genome shotgun (WGS) entry which is preliminary data.</text>
</comment>
<sequence length="156" mass="17271">MKFLAIAIIGAIVSATSVTAQGDRCSGKSEQDCIKDPGCQETYGNPRRSDGSDFHTSNAPLIWDYTGCYEPKMMNLDHSWGFPGMEDPFNEGKQQQGQQQENNQSCSGKSEQECKDTLNCEAMYGNPQRSDGSNFHTSNADLKWQYTGCYNPNADD</sequence>
<dbReference type="RefSeq" id="XP_058338910.1">
    <property type="nucleotide sequence ID" value="XM_058490314.1"/>
</dbReference>
<evidence type="ECO:0008006" key="5">
    <source>
        <dbReference type="Google" id="ProtNLM"/>
    </source>
</evidence>
<reference evidence="3 4" key="1">
    <citation type="submission" date="2023-03" db="EMBL/GenBank/DDBJ databases">
        <title>Genome sequence of Lichtheimia ornata CBS 291.66.</title>
        <authorList>
            <person name="Mohabir J.T."/>
            <person name="Shea T.P."/>
            <person name="Kurbessoian T."/>
            <person name="Berby B."/>
            <person name="Fontaine J."/>
            <person name="Livny J."/>
            <person name="Gnirke A."/>
            <person name="Stajich J.E."/>
            <person name="Cuomo C.A."/>
        </authorList>
    </citation>
    <scope>NUCLEOTIDE SEQUENCE [LARGE SCALE GENOMIC DNA]</scope>
    <source>
        <strain evidence="3">CBS 291.66</strain>
    </source>
</reference>
<feature type="compositionally biased region" description="Low complexity" evidence="1">
    <location>
        <begin position="91"/>
        <end position="104"/>
    </location>
</feature>
<keyword evidence="4" id="KW-1185">Reference proteome</keyword>
<dbReference type="GeneID" id="83217736"/>
<keyword evidence="2" id="KW-0732">Signal</keyword>
<evidence type="ECO:0000313" key="3">
    <source>
        <dbReference type="EMBL" id="KAJ8653996.1"/>
    </source>
</evidence>
<dbReference type="EMBL" id="JARTCD010000068">
    <property type="protein sequence ID" value="KAJ8653996.1"/>
    <property type="molecule type" value="Genomic_DNA"/>
</dbReference>
<evidence type="ECO:0000313" key="4">
    <source>
        <dbReference type="Proteomes" id="UP001234581"/>
    </source>
</evidence>